<proteinExistence type="predicted"/>
<dbReference type="Pfam" id="PF01983">
    <property type="entry name" value="CofC"/>
    <property type="match status" value="1"/>
</dbReference>
<evidence type="ECO:0000313" key="5">
    <source>
        <dbReference type="EMBL" id="GLI27440.1"/>
    </source>
</evidence>
<evidence type="ECO:0000313" key="6">
    <source>
        <dbReference type="Proteomes" id="UP001144396"/>
    </source>
</evidence>
<dbReference type="InterPro" id="IPR002835">
    <property type="entry name" value="CofC"/>
</dbReference>
<organism evidence="5 6">
    <name type="scientific">Agromyces rhizosphaerae</name>
    <dbReference type="NCBI Taxonomy" id="88374"/>
    <lineage>
        <taxon>Bacteria</taxon>
        <taxon>Bacillati</taxon>
        <taxon>Actinomycetota</taxon>
        <taxon>Actinomycetes</taxon>
        <taxon>Micrococcales</taxon>
        <taxon>Microbacteriaceae</taxon>
        <taxon>Agromyces</taxon>
    </lineage>
</organism>
<keyword evidence="4" id="KW-0342">GTP-binding</keyword>
<sequence>MTHWTVVIPVKEPSRAKSRLGKDVPPEARAALARAFALDTIAATAATPAVDRVVVVTHAELPIEPGPARIQLIDDGRAHGLPAAIELGIAHARATGAGWTAVLLGDLPAMRPDELDGALNAAAMHPLGFLPDADDHGTVLATAGIDVPFAPAFGGASATAHAEQGFVPLDVDGVVGLRRDVDTAEGLEVALQLGVGPNTAEAVAAFTDGVLPHHRTTTGKGTRS</sequence>
<keyword evidence="3" id="KW-0547">Nucleotide-binding</keyword>
<dbReference type="GO" id="GO:0005525">
    <property type="term" value="F:GTP binding"/>
    <property type="evidence" value="ECO:0007669"/>
    <property type="project" value="UniProtKB-KW"/>
</dbReference>
<accession>A0A9W6CXG9</accession>
<dbReference type="PANTHER" id="PTHR40392">
    <property type="entry name" value="2-PHOSPHO-L-LACTATE GUANYLYLTRANSFERASE"/>
    <property type="match status" value="1"/>
</dbReference>
<dbReference type="Gene3D" id="3.90.550.10">
    <property type="entry name" value="Spore Coat Polysaccharide Biosynthesis Protein SpsA, Chain A"/>
    <property type="match status" value="1"/>
</dbReference>
<dbReference type="EMBL" id="BSDP01000001">
    <property type="protein sequence ID" value="GLI27440.1"/>
    <property type="molecule type" value="Genomic_DNA"/>
</dbReference>
<reference evidence="5" key="1">
    <citation type="submission" date="2022-12" db="EMBL/GenBank/DDBJ databases">
        <title>Reference genome sequencing for broad-spectrum identification of bacterial and archaeal isolates by mass spectrometry.</title>
        <authorList>
            <person name="Sekiguchi Y."/>
            <person name="Tourlousse D.M."/>
        </authorList>
    </citation>
    <scope>NUCLEOTIDE SEQUENCE</scope>
    <source>
        <strain evidence="5">14</strain>
    </source>
</reference>
<dbReference type="NCBIfam" id="TIGR03552">
    <property type="entry name" value="F420_cofC"/>
    <property type="match status" value="1"/>
</dbReference>
<evidence type="ECO:0000256" key="2">
    <source>
        <dbReference type="ARBA" id="ARBA00022695"/>
    </source>
</evidence>
<dbReference type="SUPFAM" id="SSF53448">
    <property type="entry name" value="Nucleotide-diphospho-sugar transferases"/>
    <property type="match status" value="1"/>
</dbReference>
<dbReference type="Proteomes" id="UP001144396">
    <property type="component" value="Unassembled WGS sequence"/>
</dbReference>
<keyword evidence="1" id="KW-0808">Transferase</keyword>
<evidence type="ECO:0000256" key="3">
    <source>
        <dbReference type="ARBA" id="ARBA00022741"/>
    </source>
</evidence>
<keyword evidence="6" id="KW-1185">Reference proteome</keyword>
<dbReference type="RefSeq" id="WP_281883990.1">
    <property type="nucleotide sequence ID" value="NZ_BSDP01000001.1"/>
</dbReference>
<evidence type="ECO:0000256" key="4">
    <source>
        <dbReference type="ARBA" id="ARBA00023134"/>
    </source>
</evidence>
<evidence type="ECO:0000256" key="1">
    <source>
        <dbReference type="ARBA" id="ARBA00022679"/>
    </source>
</evidence>
<protein>
    <submittedName>
        <fullName evidence="5">2-phospho-L-lactate guanylyltransferase</fullName>
    </submittedName>
</protein>
<gene>
    <name evidence="5" type="primary">cofC</name>
    <name evidence="5" type="ORF">ARHIZOSPH14_16820</name>
</gene>
<comment type="caution">
    <text evidence="5">The sequence shown here is derived from an EMBL/GenBank/DDBJ whole genome shotgun (WGS) entry which is preliminary data.</text>
</comment>
<dbReference type="GO" id="GO:0043814">
    <property type="term" value="F:phospholactate guanylyltransferase activity"/>
    <property type="evidence" value="ECO:0007669"/>
    <property type="project" value="InterPro"/>
</dbReference>
<dbReference type="PANTHER" id="PTHR40392:SF1">
    <property type="entry name" value="2-PHOSPHO-L-LACTATE GUANYLYLTRANSFERASE"/>
    <property type="match status" value="1"/>
</dbReference>
<dbReference type="InterPro" id="IPR029044">
    <property type="entry name" value="Nucleotide-diphossugar_trans"/>
</dbReference>
<keyword evidence="2 5" id="KW-0548">Nucleotidyltransferase</keyword>
<name>A0A9W6CXG9_9MICO</name>
<dbReference type="AlphaFoldDB" id="A0A9W6CXG9"/>